<dbReference type="EMBL" id="JABSNM010000004">
    <property type="protein sequence ID" value="NRT55633.1"/>
    <property type="molecule type" value="Genomic_DNA"/>
</dbReference>
<accession>A0ABX2G013</accession>
<evidence type="ECO:0000313" key="1">
    <source>
        <dbReference type="EMBL" id="NRT55633.1"/>
    </source>
</evidence>
<reference evidence="1 2" key="1">
    <citation type="submission" date="2020-05" db="EMBL/GenBank/DDBJ databases">
        <title>Genomic Encyclopedia of Type Strains, Phase IV (KMG-V): Genome sequencing to study the core and pangenomes of soil and plant-associated prokaryotes.</title>
        <authorList>
            <person name="Whitman W."/>
        </authorList>
    </citation>
    <scope>NUCLEOTIDE SEQUENCE [LARGE SCALE GENOMIC DNA]</scope>
    <source>
        <strain evidence="1 2">C29</strain>
    </source>
</reference>
<evidence type="ECO:0000313" key="2">
    <source>
        <dbReference type="Proteomes" id="UP001516061"/>
    </source>
</evidence>
<name>A0ABX2G013_9BURK</name>
<comment type="caution">
    <text evidence="1">The sequence shown here is derived from an EMBL/GenBank/DDBJ whole genome shotgun (WGS) entry which is preliminary data.</text>
</comment>
<sequence length="493" mass="57173">MKSPDLFLRWPTSRPSKRPHVAVLWPVHVWPVVAPDQVPALNLFQSAILGLLRAGKSDLAEVATLLELDRDLVRFIVTKELQPSGWLDQRLRLTPEGARMLDGDDHRTPRLSQQHVFQDAVFGHWWPRLSADLPEIEPKGVNEKGQFEFLLERGSGRIERPVVLPVKAPARADLAEVLKAWQQHRRDHAAAQAGGRVETLSDDVEFVSDEIEFCGDLQRTQLAHVWCEVYVNPDDPQPWLVSDPWRFVPAVKWLREPLQQSLGQFPELAGRMRKKLMPNEDTGSLSAADWLAQLELRTELDLSSMPHLNRPEHTKLREHMGRVLRQRDRLLHQERVQNEELNSLLTECSALMEATVQWMLEWWPIETRDWPRTEWTRRVLGDLLRELPLQAPLDDEVLAVLSGQKLKDTRLAIERRDRPFKALWVGALLCTREHDTHPLRQLPARALQWVRMLELTDLRNKGSHASGQRLDRQHSLDMADFAVEWHEQFIPYF</sequence>
<gene>
    <name evidence="1" type="ORF">HNQ01_001345</name>
</gene>
<dbReference type="RefSeq" id="WP_173804593.1">
    <property type="nucleotide sequence ID" value="NZ_JABSNM010000004.1"/>
</dbReference>
<organism evidence="1 2">
    <name type="scientific">Sphaerotilus uruguayifluvii</name>
    <dbReference type="NCBI Taxonomy" id="2735897"/>
    <lineage>
        <taxon>Bacteria</taxon>
        <taxon>Pseudomonadati</taxon>
        <taxon>Pseudomonadota</taxon>
        <taxon>Betaproteobacteria</taxon>
        <taxon>Burkholderiales</taxon>
        <taxon>Sphaerotilaceae</taxon>
        <taxon>Sphaerotilus</taxon>
    </lineage>
</organism>
<proteinExistence type="predicted"/>
<dbReference type="Proteomes" id="UP001516061">
    <property type="component" value="Unassembled WGS sequence"/>
</dbReference>
<keyword evidence="2" id="KW-1185">Reference proteome</keyword>
<protein>
    <submittedName>
        <fullName evidence="1">Uncharacterized protein</fullName>
    </submittedName>
</protein>